<evidence type="ECO:0000313" key="2">
    <source>
        <dbReference type="EMBL" id="RCR67423.1"/>
    </source>
</evidence>
<gene>
    <name evidence="2" type="ORF">DUE52_21715</name>
</gene>
<keyword evidence="3" id="KW-1185">Reference proteome</keyword>
<evidence type="ECO:0000256" key="1">
    <source>
        <dbReference type="SAM" id="Phobius"/>
    </source>
</evidence>
<feature type="transmembrane region" description="Helical" evidence="1">
    <location>
        <begin position="302"/>
        <end position="328"/>
    </location>
</feature>
<evidence type="ECO:0008006" key="4">
    <source>
        <dbReference type="Google" id="ProtNLM"/>
    </source>
</evidence>
<accession>A0A368JLJ1</accession>
<evidence type="ECO:0000313" key="3">
    <source>
        <dbReference type="Proteomes" id="UP000253383"/>
    </source>
</evidence>
<feature type="transmembrane region" description="Helical" evidence="1">
    <location>
        <begin position="83"/>
        <end position="104"/>
    </location>
</feature>
<feature type="transmembrane region" description="Helical" evidence="1">
    <location>
        <begin position="372"/>
        <end position="390"/>
    </location>
</feature>
<feature type="transmembrane region" description="Helical" evidence="1">
    <location>
        <begin position="219"/>
        <end position="236"/>
    </location>
</feature>
<feature type="transmembrane region" description="Helical" evidence="1">
    <location>
        <begin position="12"/>
        <end position="31"/>
    </location>
</feature>
<name>A0A368JLJ1_9BACT</name>
<reference evidence="2 3" key="1">
    <citation type="submission" date="2018-07" db="EMBL/GenBank/DDBJ databases">
        <title>Genome analysis of Larkinella rosea.</title>
        <authorList>
            <person name="Zhou Z."/>
            <person name="Wang G."/>
        </authorList>
    </citation>
    <scope>NUCLEOTIDE SEQUENCE [LARGE SCALE GENOMIC DNA]</scope>
    <source>
        <strain evidence="3">zzj9</strain>
    </source>
</reference>
<comment type="caution">
    <text evidence="2">The sequence shown here is derived from an EMBL/GenBank/DDBJ whole genome shotgun (WGS) entry which is preliminary data.</text>
</comment>
<feature type="transmembrane region" description="Helical" evidence="1">
    <location>
        <begin position="172"/>
        <end position="189"/>
    </location>
</feature>
<feature type="transmembrane region" description="Helical" evidence="1">
    <location>
        <begin position="340"/>
        <end position="360"/>
    </location>
</feature>
<dbReference type="Proteomes" id="UP000253383">
    <property type="component" value="Unassembled WGS sequence"/>
</dbReference>
<keyword evidence="1" id="KW-0472">Membrane</keyword>
<sequence>MDKFISPNKYIFFLLTGCLLLISIPLIWLAFYNHPSIVDDYCFAYTVMRFGVWKSQMMYYDGWTGRYFHNFIVHTSPLIWRWFGAYTVFPILLLLALWTGFFTLIRQLGRAVLTTSEQIAIASGVCFLYITQLRSIAEFFYWYTGLAGYSLACVFLLFLIGIFIAHHRQQTGWKSPLLWLEALFILVIIGSSETWMVVMLSCLGFLALLSLIDQRTLPVSLLILIVWAGLCSYAVVQAPGNAIRMAGNSLSQDVIFSALEAAKFGLIYFRDLVFQSAILPLSLLFLPIAYRLTDSRNPARVYFAINGWLTLGFYLGLLFILTFLHFWAVGVPPVARLLNVVNFVWVVGWFYTLTVFVRIFRGTIGPWSLLLRYRWPVVLVVTVVLGWQGYRNANVRLTYEDLRYGRAQKYHRAMMARYQLMGATKGDTVALPPLPVLPVSLALDDLSYRSAHMFNDCWAGYFYRKGAKLHKLPVLADTPKTVFPQIARKP</sequence>
<keyword evidence="1" id="KW-1133">Transmembrane helix</keyword>
<dbReference type="EMBL" id="QOWE01000019">
    <property type="protein sequence ID" value="RCR67423.1"/>
    <property type="molecule type" value="Genomic_DNA"/>
</dbReference>
<organism evidence="2 3">
    <name type="scientific">Larkinella punicea</name>
    <dbReference type="NCBI Taxonomy" id="2315727"/>
    <lineage>
        <taxon>Bacteria</taxon>
        <taxon>Pseudomonadati</taxon>
        <taxon>Bacteroidota</taxon>
        <taxon>Cytophagia</taxon>
        <taxon>Cytophagales</taxon>
        <taxon>Spirosomataceae</taxon>
        <taxon>Larkinella</taxon>
    </lineage>
</organism>
<dbReference type="AlphaFoldDB" id="A0A368JLJ1"/>
<dbReference type="RefSeq" id="WP_114408158.1">
    <property type="nucleotide sequence ID" value="NZ_QOWE01000019.1"/>
</dbReference>
<proteinExistence type="predicted"/>
<keyword evidence="1" id="KW-0812">Transmembrane</keyword>
<feature type="transmembrane region" description="Helical" evidence="1">
    <location>
        <begin position="111"/>
        <end position="130"/>
    </location>
</feature>
<feature type="transmembrane region" description="Helical" evidence="1">
    <location>
        <begin position="272"/>
        <end position="290"/>
    </location>
</feature>
<dbReference type="OrthoDB" id="1081881at2"/>
<feature type="transmembrane region" description="Helical" evidence="1">
    <location>
        <begin position="142"/>
        <end position="165"/>
    </location>
</feature>
<protein>
    <recommendedName>
        <fullName evidence="4">YfhO family protein</fullName>
    </recommendedName>
</protein>